<dbReference type="Proteomes" id="UP000039046">
    <property type="component" value="Unassembled WGS sequence"/>
</dbReference>
<dbReference type="EMBL" id="CDHN01000002">
    <property type="protein sequence ID" value="CEJ84726.1"/>
    <property type="molecule type" value="Genomic_DNA"/>
</dbReference>
<dbReference type="InterPro" id="IPR005556">
    <property type="entry name" value="SUN"/>
</dbReference>
<feature type="chain" id="PRO_5001990145" description="SUN domain protein (Adg3)" evidence="3">
    <location>
        <begin position="25"/>
        <end position="443"/>
    </location>
</feature>
<dbReference type="InterPro" id="IPR053088">
    <property type="entry name" value="Beta-glucosidase/SUN-like"/>
</dbReference>
<organism evidence="4 5">
    <name type="scientific">[Torrubiella] hemipterigena</name>
    <dbReference type="NCBI Taxonomy" id="1531966"/>
    <lineage>
        <taxon>Eukaryota</taxon>
        <taxon>Fungi</taxon>
        <taxon>Dikarya</taxon>
        <taxon>Ascomycota</taxon>
        <taxon>Pezizomycotina</taxon>
        <taxon>Sordariomycetes</taxon>
        <taxon>Hypocreomycetidae</taxon>
        <taxon>Hypocreales</taxon>
        <taxon>Clavicipitaceae</taxon>
        <taxon>Clavicipitaceae incertae sedis</taxon>
        <taxon>'Torrubiella' clade</taxon>
    </lineage>
</organism>
<evidence type="ECO:0008006" key="6">
    <source>
        <dbReference type="Google" id="ProtNLM"/>
    </source>
</evidence>
<gene>
    <name evidence="4" type="ORF">VHEMI03559</name>
</gene>
<dbReference type="PANTHER" id="PTHR31654">
    <property type="entry name" value="SECRETED BETA-GLUCOSIDASE ADG3-RELATED"/>
    <property type="match status" value="1"/>
</dbReference>
<keyword evidence="3" id="KW-0732">Signal</keyword>
<name>A0A0A1TDS2_9HYPO</name>
<feature type="region of interest" description="Disordered" evidence="2">
    <location>
        <begin position="316"/>
        <end position="374"/>
    </location>
</feature>
<dbReference type="HOGENOM" id="CLU_026108_2_0_1"/>
<evidence type="ECO:0000256" key="3">
    <source>
        <dbReference type="SAM" id="SignalP"/>
    </source>
</evidence>
<sequence length="443" mass="45201">MKFESLHTLLGSALVLLTAAPVDASLAHRQLHLLDKRHSLAHIHGGAKEQRAPVASAKVAKRGVCQFPGGDNVVAITPDAQNAGWAMSPDQSCKPGMYCPYACASGMVGTQWDPSSAYTYPASMNGGLYCDHDGNVKKPFPGKPLCVPGTGAVKLVNKCNKLISACQTVLPGNEAMLIPTVIESISTLAVPDMSYWQSTAAHYYLNPPGVGSDGCKWGTDSHPIGNWAPYVAGANTVANGDTFVKIAYNPVWQSSGLGSQAPSYGLKIECPDGGCNGLPCMINPGGSVESNNGAVGAGGSAFCVVTVPKGKTAHIVAFDGSGGHSAPETPKPKETHEDKPAPTPAPPKTETPSAPATTAAAPSSSATEQSASSSSQAASSAFGGIFHENSNSSTDASSTIAVVPSASHSAPAVVDKKNDAGRQQGSAAFVGLIVAVVATVCFF</sequence>
<evidence type="ECO:0000313" key="4">
    <source>
        <dbReference type="EMBL" id="CEJ84726.1"/>
    </source>
</evidence>
<evidence type="ECO:0000256" key="2">
    <source>
        <dbReference type="SAM" id="MobiDB-lite"/>
    </source>
</evidence>
<dbReference type="AlphaFoldDB" id="A0A0A1TDS2"/>
<comment type="similarity">
    <text evidence="1">Belongs to the SUN family.</text>
</comment>
<reference evidence="4 5" key="1">
    <citation type="journal article" date="2015" name="Genome Announc.">
        <title>Draft Genome Sequence and Gene Annotation of the Entomopathogenic Fungus Verticillium hemipterigenum.</title>
        <authorList>
            <person name="Horn F."/>
            <person name="Habel A."/>
            <person name="Scharf D.H."/>
            <person name="Dworschak J."/>
            <person name="Brakhage A.A."/>
            <person name="Guthke R."/>
            <person name="Hertweck C."/>
            <person name="Linde J."/>
        </authorList>
    </citation>
    <scope>NUCLEOTIDE SEQUENCE [LARGE SCALE GENOMIC DNA]</scope>
</reference>
<protein>
    <recommendedName>
        <fullName evidence="6">SUN domain protein (Adg3)</fullName>
    </recommendedName>
</protein>
<feature type="compositionally biased region" description="Low complexity" evidence="2">
    <location>
        <begin position="350"/>
        <end position="374"/>
    </location>
</feature>
<dbReference type="Pfam" id="PF03856">
    <property type="entry name" value="SUN"/>
    <property type="match status" value="1"/>
</dbReference>
<dbReference type="PANTHER" id="PTHR31654:SF0">
    <property type="entry name" value="SECRETED BETA-GLUCOSIDASE ADG3-RELATED"/>
    <property type="match status" value="1"/>
</dbReference>
<feature type="signal peptide" evidence="3">
    <location>
        <begin position="1"/>
        <end position="24"/>
    </location>
</feature>
<feature type="compositionally biased region" description="Basic and acidic residues" evidence="2">
    <location>
        <begin position="330"/>
        <end position="340"/>
    </location>
</feature>
<proteinExistence type="inferred from homology"/>
<keyword evidence="5" id="KW-1185">Reference proteome</keyword>
<evidence type="ECO:0000256" key="1">
    <source>
        <dbReference type="ARBA" id="ARBA00010579"/>
    </source>
</evidence>
<accession>A0A0A1TDS2</accession>
<evidence type="ECO:0000313" key="5">
    <source>
        <dbReference type="Proteomes" id="UP000039046"/>
    </source>
</evidence>
<dbReference type="OrthoDB" id="5554151at2759"/>
<dbReference type="STRING" id="1531966.A0A0A1TDS2"/>